<dbReference type="PANTHER" id="PTHR43649">
    <property type="entry name" value="ARABINOSE-BINDING PROTEIN-RELATED"/>
    <property type="match status" value="1"/>
</dbReference>
<dbReference type="CDD" id="cd14750">
    <property type="entry name" value="PBP2_TMBP"/>
    <property type="match status" value="1"/>
</dbReference>
<dbReference type="RefSeq" id="WP_143528450.1">
    <property type="nucleotide sequence ID" value="NZ_AP019791.1"/>
</dbReference>
<keyword evidence="5" id="KW-1185">Reference proteome</keyword>
<name>A0A510HKA8_9ACTN</name>
<dbReference type="Pfam" id="PF01547">
    <property type="entry name" value="SBP_bac_1"/>
    <property type="match status" value="1"/>
</dbReference>
<reference evidence="4" key="1">
    <citation type="journal article" date="2019" name="Microbiol. Resour. Announc.">
        <title>Complete Genome Sequence of Rubrobacter xylanophilus Strain AA3-22, Isolated from Arima Onsen in Japan.</title>
        <authorList>
            <person name="Tomariguchi N."/>
            <person name="Miyazaki K."/>
        </authorList>
    </citation>
    <scope>NUCLEOTIDE SEQUENCE [LARGE SCALE GENOMIC DNA]</scope>
    <source>
        <strain evidence="4">AA3-22</strain>
    </source>
</reference>
<evidence type="ECO:0000313" key="4">
    <source>
        <dbReference type="EMBL" id="BBL80449.1"/>
    </source>
</evidence>
<accession>A0A510HKA8</accession>
<gene>
    <name evidence="4" type="primary">thuE</name>
    <name evidence="4" type="ORF">RxyAA322_23030</name>
</gene>
<keyword evidence="2" id="KW-0813">Transport</keyword>
<dbReference type="AlphaFoldDB" id="A0A510HKA8"/>
<dbReference type="EMBL" id="AP019791">
    <property type="protein sequence ID" value="BBL80449.1"/>
    <property type="molecule type" value="Genomic_DNA"/>
</dbReference>
<dbReference type="PROSITE" id="PS51257">
    <property type="entry name" value="PROKAR_LIPOPROTEIN"/>
    <property type="match status" value="1"/>
</dbReference>
<sequence>MPGQRISRGRFLATGGAALAGVALLGGCGGGGEGGGEVLFSWGPDDTGVLPRLIERFNRENGSGARVRYREMPSDTGQYFDQLRTQFQAGGGDIDVIGGDVIWPAQFAANGWIADLSDRFGDPEEFLDGPMQAMTYEGKIYGVPWYTDAGLLYYRRDLLEGSGFSEPPKTWEELKEMALKAKRDSGVSAGFVFQGAEYEGGVCDGLEYIWTHGGEVLDPQDPTRVVIDSPEAAAGLATERSMIEDGVAPRAVTTYKEDEAHGAFLRGDAVFMRNWPYVYALVGNPEESRIEPGQVGISELPAARGQRSYSCLGGWNFFINAASDRQDAAWEFIRWMTRPEQLKVNALEGSRLPTRSGLYEDREVLRKVPVARLGKEAIIRNSRPRPVTPYYSDMSLRMAEQFSASLKGEIPPEEAVGALQRELEQLIERGEAATG</sequence>
<evidence type="ECO:0000256" key="1">
    <source>
        <dbReference type="ARBA" id="ARBA00008520"/>
    </source>
</evidence>
<proteinExistence type="inferred from homology"/>
<dbReference type="InterPro" id="IPR050490">
    <property type="entry name" value="Bact_solute-bd_prot1"/>
</dbReference>
<evidence type="ECO:0000256" key="3">
    <source>
        <dbReference type="ARBA" id="ARBA00022729"/>
    </source>
</evidence>
<comment type="similarity">
    <text evidence="1">Belongs to the bacterial solute-binding protein 1 family.</text>
</comment>
<evidence type="ECO:0000313" key="5">
    <source>
        <dbReference type="Proteomes" id="UP000318065"/>
    </source>
</evidence>
<dbReference type="PANTHER" id="PTHR43649:SF34">
    <property type="entry name" value="ABC TRANSPORTER PERIPLASMIC-BINDING PROTEIN YCJN-RELATED"/>
    <property type="match status" value="1"/>
</dbReference>
<dbReference type="Proteomes" id="UP000318065">
    <property type="component" value="Chromosome"/>
</dbReference>
<dbReference type="Gene3D" id="3.40.190.10">
    <property type="entry name" value="Periplasmic binding protein-like II"/>
    <property type="match status" value="2"/>
</dbReference>
<evidence type="ECO:0000256" key="2">
    <source>
        <dbReference type="ARBA" id="ARBA00022448"/>
    </source>
</evidence>
<dbReference type="InterPro" id="IPR006059">
    <property type="entry name" value="SBP"/>
</dbReference>
<dbReference type="SUPFAM" id="SSF53850">
    <property type="entry name" value="Periplasmic binding protein-like II"/>
    <property type="match status" value="1"/>
</dbReference>
<keyword evidence="3" id="KW-0732">Signal</keyword>
<protein>
    <submittedName>
        <fullName evidence="4">ABC transporter substrate-binding protein</fullName>
    </submittedName>
</protein>
<organism evidence="4 5">
    <name type="scientific">Rubrobacter xylanophilus</name>
    <dbReference type="NCBI Taxonomy" id="49319"/>
    <lineage>
        <taxon>Bacteria</taxon>
        <taxon>Bacillati</taxon>
        <taxon>Actinomycetota</taxon>
        <taxon>Rubrobacteria</taxon>
        <taxon>Rubrobacterales</taxon>
        <taxon>Rubrobacteraceae</taxon>
        <taxon>Rubrobacter</taxon>
    </lineage>
</organism>
<dbReference type="OrthoDB" id="3495561at2"/>